<evidence type="ECO:0000256" key="1">
    <source>
        <dbReference type="ARBA" id="ARBA00002963"/>
    </source>
</evidence>
<keyword evidence="6" id="KW-0496">Mitochondrion</keyword>
<evidence type="ECO:0000256" key="4">
    <source>
        <dbReference type="ARBA" id="ARBA00022946"/>
    </source>
</evidence>
<evidence type="ECO:0000256" key="7">
    <source>
        <dbReference type="SAM" id="MobiDB-lite"/>
    </source>
</evidence>
<dbReference type="InterPro" id="IPR036249">
    <property type="entry name" value="Thioredoxin-like_sf"/>
</dbReference>
<keyword evidence="5" id="KW-0560">Oxidoreductase</keyword>
<evidence type="ECO:0000256" key="3">
    <source>
        <dbReference type="ARBA" id="ARBA00009734"/>
    </source>
</evidence>
<dbReference type="PANTHER" id="PTHR28071">
    <property type="entry name" value="REDOX PROTEIN FMP46, MITOCHONDRIAL-RELATED"/>
    <property type="match status" value="1"/>
</dbReference>
<protein>
    <recommendedName>
        <fullName evidence="10">Thioredoxin-like protein</fullName>
    </recommendedName>
</protein>
<reference evidence="8 9" key="1">
    <citation type="submission" date="2023-08" db="EMBL/GenBank/DDBJ databases">
        <title>Black Yeasts Isolated from many extreme environments.</title>
        <authorList>
            <person name="Coleine C."/>
            <person name="Stajich J.E."/>
            <person name="Selbmann L."/>
        </authorList>
    </citation>
    <scope>NUCLEOTIDE SEQUENCE [LARGE SCALE GENOMIC DNA]</scope>
    <source>
        <strain evidence="8 9">CCFEE 5935</strain>
    </source>
</reference>
<comment type="similarity">
    <text evidence="3">Belongs to the FMP46 family.</text>
</comment>
<dbReference type="PANTHER" id="PTHR28071:SF1">
    <property type="entry name" value="REDOX PROTEIN FMP46, MITOCHONDRIAL-RELATED"/>
    <property type="match status" value="1"/>
</dbReference>
<evidence type="ECO:0000256" key="2">
    <source>
        <dbReference type="ARBA" id="ARBA00004173"/>
    </source>
</evidence>
<feature type="compositionally biased region" description="Basic and acidic residues" evidence="7">
    <location>
        <begin position="45"/>
        <end position="65"/>
    </location>
</feature>
<dbReference type="EMBL" id="JAVRRT010000001">
    <property type="protein sequence ID" value="KAK5175249.1"/>
    <property type="molecule type" value="Genomic_DNA"/>
</dbReference>
<comment type="function">
    <text evidence="1">Putative mitochondrial redox protein which could be involved in the reduction of small toxic molecules.</text>
</comment>
<keyword evidence="4" id="KW-0809">Transit peptide</keyword>
<dbReference type="Proteomes" id="UP001337655">
    <property type="component" value="Unassembled WGS sequence"/>
</dbReference>
<dbReference type="GO" id="GO:0016491">
    <property type="term" value="F:oxidoreductase activity"/>
    <property type="evidence" value="ECO:0007669"/>
    <property type="project" value="UniProtKB-KW"/>
</dbReference>
<dbReference type="AlphaFoldDB" id="A0AAV9PMJ4"/>
<feature type="region of interest" description="Disordered" evidence="7">
    <location>
        <begin position="40"/>
        <end position="79"/>
    </location>
</feature>
<dbReference type="RefSeq" id="XP_064663887.1">
    <property type="nucleotide sequence ID" value="XM_064797653.1"/>
</dbReference>
<evidence type="ECO:0008006" key="10">
    <source>
        <dbReference type="Google" id="ProtNLM"/>
    </source>
</evidence>
<keyword evidence="9" id="KW-1185">Reference proteome</keyword>
<evidence type="ECO:0000313" key="9">
    <source>
        <dbReference type="Proteomes" id="UP001337655"/>
    </source>
</evidence>
<dbReference type="GO" id="GO:0005739">
    <property type="term" value="C:mitochondrion"/>
    <property type="evidence" value="ECO:0007669"/>
    <property type="project" value="UniProtKB-SubCell"/>
</dbReference>
<dbReference type="Gene3D" id="3.40.30.10">
    <property type="entry name" value="Glutaredoxin"/>
    <property type="match status" value="1"/>
</dbReference>
<comment type="subcellular location">
    <subcellularLocation>
        <location evidence="2">Mitochondrion</location>
    </subcellularLocation>
</comment>
<proteinExistence type="inferred from homology"/>
<comment type="caution">
    <text evidence="8">The sequence shown here is derived from an EMBL/GenBank/DDBJ whole genome shotgun (WGS) entry which is preliminary data.</text>
</comment>
<sequence length="151" mass="16536">MNVFKNLFKETGVKDVITLFHAPKNPASIRVHTMLKQAAATAHSHATEDQAADHKKQSKLERTDFDLDVQEGPPTSDQLSSILDYLGPSKAGTVINEATGSSDALRKFKASEMSFVRPVVVDWNNGRAVTGDNESEIMDLIRSLPKETGKV</sequence>
<evidence type="ECO:0000256" key="6">
    <source>
        <dbReference type="ARBA" id="ARBA00023128"/>
    </source>
</evidence>
<dbReference type="Pfam" id="PF07955">
    <property type="entry name" value="DUF1687"/>
    <property type="match status" value="1"/>
</dbReference>
<organism evidence="8 9">
    <name type="scientific">Saxophila tyrrhenica</name>
    <dbReference type="NCBI Taxonomy" id="1690608"/>
    <lineage>
        <taxon>Eukaryota</taxon>
        <taxon>Fungi</taxon>
        <taxon>Dikarya</taxon>
        <taxon>Ascomycota</taxon>
        <taxon>Pezizomycotina</taxon>
        <taxon>Dothideomycetes</taxon>
        <taxon>Dothideomycetidae</taxon>
        <taxon>Mycosphaerellales</taxon>
        <taxon>Extremaceae</taxon>
        <taxon>Saxophila</taxon>
    </lineage>
</organism>
<dbReference type="GeneID" id="89921737"/>
<dbReference type="SUPFAM" id="SSF52833">
    <property type="entry name" value="Thioredoxin-like"/>
    <property type="match status" value="1"/>
</dbReference>
<gene>
    <name evidence="8" type="ORF">LTR77_000386</name>
</gene>
<name>A0AAV9PMJ4_9PEZI</name>
<accession>A0AAV9PMJ4</accession>
<evidence type="ECO:0000313" key="8">
    <source>
        <dbReference type="EMBL" id="KAK5175249.1"/>
    </source>
</evidence>
<dbReference type="InterPro" id="IPR012882">
    <property type="entry name" value="Fmp46"/>
</dbReference>
<evidence type="ECO:0000256" key="5">
    <source>
        <dbReference type="ARBA" id="ARBA00023002"/>
    </source>
</evidence>